<protein>
    <recommendedName>
        <fullName evidence="5">F-box domain-containing protein</fullName>
    </recommendedName>
</protein>
<evidence type="ECO:0000259" key="1">
    <source>
        <dbReference type="Pfam" id="PF00646"/>
    </source>
</evidence>
<feature type="domain" description="At1g61320/AtMIF1 LRR" evidence="2">
    <location>
        <begin position="113"/>
        <end position="287"/>
    </location>
</feature>
<feature type="domain" description="F-box" evidence="1">
    <location>
        <begin position="56"/>
        <end position="92"/>
    </location>
</feature>
<dbReference type="EMBL" id="JACEIK010000218">
    <property type="protein sequence ID" value="MCD7452646.1"/>
    <property type="molecule type" value="Genomic_DNA"/>
</dbReference>
<dbReference type="Pfam" id="PF00646">
    <property type="entry name" value="F-box"/>
    <property type="match status" value="1"/>
</dbReference>
<reference evidence="3 4" key="1">
    <citation type="journal article" date="2021" name="BMC Genomics">
        <title>Datura genome reveals duplications of psychoactive alkaloid biosynthetic genes and high mutation rate following tissue culture.</title>
        <authorList>
            <person name="Rajewski A."/>
            <person name="Carter-House D."/>
            <person name="Stajich J."/>
            <person name="Litt A."/>
        </authorList>
    </citation>
    <scope>NUCLEOTIDE SEQUENCE [LARGE SCALE GENOMIC DNA]</scope>
    <source>
        <strain evidence="3">AR-01</strain>
    </source>
</reference>
<dbReference type="SUPFAM" id="SSF81383">
    <property type="entry name" value="F-box domain"/>
    <property type="match status" value="1"/>
</dbReference>
<gene>
    <name evidence="3" type="ORF">HAX54_017706</name>
</gene>
<name>A0ABS8S0R4_DATST</name>
<dbReference type="InterPro" id="IPR036047">
    <property type="entry name" value="F-box-like_dom_sf"/>
</dbReference>
<evidence type="ECO:0000259" key="2">
    <source>
        <dbReference type="Pfam" id="PF23622"/>
    </source>
</evidence>
<dbReference type="PANTHER" id="PTHR34145:SF28">
    <property type="entry name" value="F-BOX DOMAIN-CONTAINING PROTEIN"/>
    <property type="match status" value="1"/>
</dbReference>
<dbReference type="PANTHER" id="PTHR34145">
    <property type="entry name" value="OS02G0105600 PROTEIN"/>
    <property type="match status" value="1"/>
</dbReference>
<evidence type="ECO:0008006" key="5">
    <source>
        <dbReference type="Google" id="ProtNLM"/>
    </source>
</evidence>
<dbReference type="InterPro" id="IPR053772">
    <property type="entry name" value="At1g61320/At1g61330-like"/>
</dbReference>
<dbReference type="Pfam" id="PF23622">
    <property type="entry name" value="LRR_At1g61320_AtMIF1"/>
    <property type="match status" value="1"/>
</dbReference>
<comment type="caution">
    <text evidence="3">The sequence shown here is derived from an EMBL/GenBank/DDBJ whole genome shotgun (WGS) entry which is preliminary data.</text>
</comment>
<dbReference type="InterPro" id="IPR001810">
    <property type="entry name" value="F-box_dom"/>
</dbReference>
<dbReference type="InterPro" id="IPR055357">
    <property type="entry name" value="LRR_At1g61320_AtMIF1"/>
</dbReference>
<keyword evidence="4" id="KW-1185">Reference proteome</keyword>
<evidence type="ECO:0000313" key="3">
    <source>
        <dbReference type="EMBL" id="MCD7452646.1"/>
    </source>
</evidence>
<proteinExistence type="predicted"/>
<dbReference type="Gene3D" id="3.80.10.10">
    <property type="entry name" value="Ribonuclease Inhibitor"/>
    <property type="match status" value="1"/>
</dbReference>
<dbReference type="Proteomes" id="UP000823775">
    <property type="component" value="Unassembled WGS sequence"/>
</dbReference>
<evidence type="ECO:0000313" key="4">
    <source>
        <dbReference type="Proteomes" id="UP000823775"/>
    </source>
</evidence>
<organism evidence="3 4">
    <name type="scientific">Datura stramonium</name>
    <name type="common">Jimsonweed</name>
    <name type="synonym">Common thornapple</name>
    <dbReference type="NCBI Taxonomy" id="4076"/>
    <lineage>
        <taxon>Eukaryota</taxon>
        <taxon>Viridiplantae</taxon>
        <taxon>Streptophyta</taxon>
        <taxon>Embryophyta</taxon>
        <taxon>Tracheophyta</taxon>
        <taxon>Spermatophyta</taxon>
        <taxon>Magnoliopsida</taxon>
        <taxon>eudicotyledons</taxon>
        <taxon>Gunneridae</taxon>
        <taxon>Pentapetalae</taxon>
        <taxon>asterids</taxon>
        <taxon>lamiids</taxon>
        <taxon>Solanales</taxon>
        <taxon>Solanaceae</taxon>
        <taxon>Solanoideae</taxon>
        <taxon>Datureae</taxon>
        <taxon>Datura</taxon>
    </lineage>
</organism>
<accession>A0ABS8S0R4</accession>
<dbReference type="InterPro" id="IPR032675">
    <property type="entry name" value="LRR_dom_sf"/>
</dbReference>
<sequence>MAATNKMRRANKREQDEEPISEFCRKIEVENRVITICMHKNKKNNNSKTRTTLDVLPSCLIYKILCYLPFKEATQMSILSKTWLQAWLTHPNLEFEFGVPYMKIVDAIMERYRDKKIPIEKFELSDSSSSSSRGFPLIDKWIDIALQNGVKDLVFKVADVSLPIFTILAAKCLRELVLEGCTLMPTGVVKCNSLRKLSLSYVGLDEDMLRTLLNSCPLIVSLVFEYCSGVGRIELLNLEKIKSVSISTQSNLLVKIRAPTLEHLSYSGYLSYGLDVDECQNLTSLDLSYMWTSGGSLEYLISRLQSLKVLKIQYFEGIAEINSPNLVSFEYIGDQIPGLKIARDSRKLKHSEIVLHCYDYLNIDAWFCKLRNFLSNSTSWSQVSLYFPKCNEINMKDLQLLHNRSIAAPQVDVLDVYIPCQNEEYCPTFVQALLWSCHPTRLNLHS</sequence>
<dbReference type="SUPFAM" id="SSF52047">
    <property type="entry name" value="RNI-like"/>
    <property type="match status" value="1"/>
</dbReference>